<organism evidence="1 2">
    <name type="scientific">Parasitella parasitica</name>
    <dbReference type="NCBI Taxonomy" id="35722"/>
    <lineage>
        <taxon>Eukaryota</taxon>
        <taxon>Fungi</taxon>
        <taxon>Fungi incertae sedis</taxon>
        <taxon>Mucoromycota</taxon>
        <taxon>Mucoromycotina</taxon>
        <taxon>Mucoromycetes</taxon>
        <taxon>Mucorales</taxon>
        <taxon>Mucorineae</taxon>
        <taxon>Mucoraceae</taxon>
        <taxon>Parasitella</taxon>
    </lineage>
</organism>
<evidence type="ECO:0000313" key="2">
    <source>
        <dbReference type="Proteomes" id="UP000054107"/>
    </source>
</evidence>
<sequence>MSIIYPNVSMNDADSVIRKRVEGPLAKLFKAVKAPSINVEHSRVKEAETLLDKHAISSELQEARQAVIEAEKRMIHIKSLLDHTQNQSVFVSHHHHVERNKTGNVSSVSTEKIVFRDLTLFDLVNDDTRATSNGQFNCVAQFIKDF</sequence>
<name>A0A0B7NNE6_9FUNG</name>
<gene>
    <name evidence="1" type="primary">PARPA_13236.1 scaffold 46252</name>
</gene>
<evidence type="ECO:0000313" key="1">
    <source>
        <dbReference type="EMBL" id="CEP18927.1"/>
    </source>
</evidence>
<protein>
    <submittedName>
        <fullName evidence="1">Uncharacterized protein</fullName>
    </submittedName>
</protein>
<reference evidence="1 2" key="1">
    <citation type="submission" date="2014-09" db="EMBL/GenBank/DDBJ databases">
        <authorList>
            <person name="Ellenberger Sabrina"/>
        </authorList>
    </citation>
    <scope>NUCLEOTIDE SEQUENCE [LARGE SCALE GENOMIC DNA]</scope>
    <source>
        <strain evidence="1 2">CBS 412.66</strain>
    </source>
</reference>
<dbReference type="AlphaFoldDB" id="A0A0B7NNE6"/>
<accession>A0A0B7NNE6</accession>
<dbReference type="EMBL" id="LN733964">
    <property type="protein sequence ID" value="CEP18927.1"/>
    <property type="molecule type" value="Genomic_DNA"/>
</dbReference>
<dbReference type="Proteomes" id="UP000054107">
    <property type="component" value="Unassembled WGS sequence"/>
</dbReference>
<proteinExistence type="predicted"/>
<keyword evidence="2" id="KW-1185">Reference proteome</keyword>